<evidence type="ECO:0000256" key="1">
    <source>
        <dbReference type="ARBA" id="ARBA00004496"/>
    </source>
</evidence>
<dbReference type="SMART" id="SM00448">
    <property type="entry name" value="REC"/>
    <property type="match status" value="1"/>
</dbReference>
<comment type="function">
    <text evidence="9">May play the central regulatory role in sporulation. It may be an element of the effector pathway responsible for the activation of sporulation genes in response to nutritional stress. Spo0A may act in concert with spo0H (a sigma factor) to control the expression of some genes that are critical to the sporulation process.</text>
</comment>
<dbReference type="InterPro" id="IPR011006">
    <property type="entry name" value="CheY-like_superfamily"/>
</dbReference>
<dbReference type="InterPro" id="IPR018062">
    <property type="entry name" value="HTH_AraC-typ_CS"/>
</dbReference>
<evidence type="ECO:0000256" key="9">
    <source>
        <dbReference type="ARBA" id="ARBA00024867"/>
    </source>
</evidence>
<keyword evidence="5" id="KW-0902">Two-component regulatory system</keyword>
<comment type="subcellular location">
    <subcellularLocation>
        <location evidence="1">Cytoplasm</location>
    </subcellularLocation>
</comment>
<evidence type="ECO:0000259" key="12">
    <source>
        <dbReference type="PROSITE" id="PS50110"/>
    </source>
</evidence>
<reference evidence="13 14" key="1">
    <citation type="submission" date="2018-11" db="EMBL/GenBank/DDBJ databases">
        <title>Genomic Encyclopedia of Type Strains, Phase IV (KMG-IV): sequencing the most valuable type-strain genomes for metagenomic binning, comparative biology and taxonomic classification.</title>
        <authorList>
            <person name="Goeker M."/>
        </authorList>
    </citation>
    <scope>NUCLEOTIDE SEQUENCE [LARGE SCALE GENOMIC DNA]</scope>
    <source>
        <strain evidence="13 14">DSM 26537</strain>
    </source>
</reference>
<dbReference type="OrthoDB" id="9794370at2"/>
<keyword evidence="6" id="KW-0805">Transcription regulation</keyword>
<dbReference type="Gene3D" id="1.10.10.60">
    <property type="entry name" value="Homeodomain-like"/>
    <property type="match status" value="2"/>
</dbReference>
<dbReference type="Proteomes" id="UP000273083">
    <property type="component" value="Unassembled WGS sequence"/>
</dbReference>
<dbReference type="PROSITE" id="PS50110">
    <property type="entry name" value="RESPONSE_REGULATORY"/>
    <property type="match status" value="1"/>
</dbReference>
<evidence type="ECO:0000256" key="3">
    <source>
        <dbReference type="ARBA" id="ARBA00022490"/>
    </source>
</evidence>
<dbReference type="InterPro" id="IPR051552">
    <property type="entry name" value="HptR"/>
</dbReference>
<dbReference type="Pfam" id="PF00072">
    <property type="entry name" value="Response_reg"/>
    <property type="match status" value="1"/>
</dbReference>
<evidence type="ECO:0000259" key="11">
    <source>
        <dbReference type="PROSITE" id="PS01124"/>
    </source>
</evidence>
<evidence type="ECO:0000256" key="10">
    <source>
        <dbReference type="PROSITE-ProRule" id="PRU00169"/>
    </source>
</evidence>
<dbReference type="PANTHER" id="PTHR42713:SF3">
    <property type="entry name" value="TRANSCRIPTIONAL REGULATORY PROTEIN HPTR"/>
    <property type="match status" value="1"/>
</dbReference>
<keyword evidence="7" id="KW-0238">DNA-binding</keyword>
<dbReference type="InterPro" id="IPR018060">
    <property type="entry name" value="HTH_AraC"/>
</dbReference>
<dbReference type="SUPFAM" id="SSF46689">
    <property type="entry name" value="Homeodomain-like"/>
    <property type="match status" value="2"/>
</dbReference>
<keyword evidence="8" id="KW-0804">Transcription</keyword>
<accession>A0A3N1XZL2</accession>
<dbReference type="PANTHER" id="PTHR42713">
    <property type="entry name" value="HISTIDINE KINASE-RELATED"/>
    <property type="match status" value="1"/>
</dbReference>
<proteinExistence type="predicted"/>
<evidence type="ECO:0000256" key="8">
    <source>
        <dbReference type="ARBA" id="ARBA00023163"/>
    </source>
</evidence>
<dbReference type="Gene3D" id="3.40.50.2300">
    <property type="match status" value="1"/>
</dbReference>
<dbReference type="PROSITE" id="PS01124">
    <property type="entry name" value="HTH_ARAC_FAMILY_2"/>
    <property type="match status" value="1"/>
</dbReference>
<dbReference type="RefSeq" id="WP_123608097.1">
    <property type="nucleotide sequence ID" value="NZ_RJVG01000002.1"/>
</dbReference>
<dbReference type="Pfam" id="PF12833">
    <property type="entry name" value="HTH_18"/>
    <property type="match status" value="1"/>
</dbReference>
<evidence type="ECO:0000313" key="14">
    <source>
        <dbReference type="Proteomes" id="UP000273083"/>
    </source>
</evidence>
<feature type="modified residue" description="4-aspartylphosphate" evidence="10">
    <location>
        <position position="58"/>
    </location>
</feature>
<evidence type="ECO:0000256" key="6">
    <source>
        <dbReference type="ARBA" id="ARBA00023015"/>
    </source>
</evidence>
<feature type="domain" description="HTH araC/xylS-type" evidence="11">
    <location>
        <begin position="418"/>
        <end position="516"/>
    </location>
</feature>
<dbReference type="InterPro" id="IPR020449">
    <property type="entry name" value="Tscrpt_reg_AraC-type_HTH"/>
</dbReference>
<evidence type="ECO:0000256" key="5">
    <source>
        <dbReference type="ARBA" id="ARBA00023012"/>
    </source>
</evidence>
<evidence type="ECO:0000256" key="7">
    <source>
        <dbReference type="ARBA" id="ARBA00023125"/>
    </source>
</evidence>
<organism evidence="13 14">
    <name type="scientific">Mobilisporobacter senegalensis</name>
    <dbReference type="NCBI Taxonomy" id="1329262"/>
    <lineage>
        <taxon>Bacteria</taxon>
        <taxon>Bacillati</taxon>
        <taxon>Bacillota</taxon>
        <taxon>Clostridia</taxon>
        <taxon>Lachnospirales</taxon>
        <taxon>Lachnospiraceae</taxon>
        <taxon>Mobilisporobacter</taxon>
    </lineage>
</organism>
<dbReference type="InterPro" id="IPR009057">
    <property type="entry name" value="Homeodomain-like_sf"/>
</dbReference>
<dbReference type="SMART" id="SM00342">
    <property type="entry name" value="HTH_ARAC"/>
    <property type="match status" value="1"/>
</dbReference>
<dbReference type="GO" id="GO:0005737">
    <property type="term" value="C:cytoplasm"/>
    <property type="evidence" value="ECO:0007669"/>
    <property type="project" value="UniProtKB-SubCell"/>
</dbReference>
<evidence type="ECO:0000256" key="4">
    <source>
        <dbReference type="ARBA" id="ARBA00022553"/>
    </source>
</evidence>
<protein>
    <recommendedName>
        <fullName evidence="2">Stage 0 sporulation protein A homolog</fullName>
    </recommendedName>
</protein>
<keyword evidence="14" id="KW-1185">Reference proteome</keyword>
<dbReference type="GO" id="GO:0043565">
    <property type="term" value="F:sequence-specific DNA binding"/>
    <property type="evidence" value="ECO:0007669"/>
    <property type="project" value="InterPro"/>
</dbReference>
<dbReference type="GO" id="GO:0000160">
    <property type="term" value="P:phosphorelay signal transduction system"/>
    <property type="evidence" value="ECO:0007669"/>
    <property type="project" value="UniProtKB-KW"/>
</dbReference>
<name>A0A3N1XZL2_9FIRM</name>
<comment type="caution">
    <text evidence="13">The sequence shown here is derived from an EMBL/GenBank/DDBJ whole genome shotgun (WGS) entry which is preliminary data.</text>
</comment>
<sequence length="518" mass="61031">MIWKMKVLVIDDEPNIREGLKTLIDWERLQCILVGEAENGEEGLEKILLLHPDLVIVDIKMPEIDGIELIERLTRKEIETEFIVLSGYQDFGYAKRAMECGVNHYILKPIDEDLLEHKVIDIYTVWKNKKMNELALKRQCQLSKEQMIKYIALGHEDVESYMTDMNYEELNRWYELDLPWKFYTILLLDGICGLDFKERHLIKKALAQLGDYRLSFESEGLIGILVKNKNYSNNYGSLFFLRERINKLIRKEVLIAVGITVDSLDEVGQSFAFAKYLIDRRFLYEDQNILHKQMTLKHNNAEQNTSYAENGEMKLYQAVCTNQQDEVNDLLEGMRGYMETSGWDSERIKAFYLNVYVGVMTSLVEHQHGLLEREFLNPKVFEEFYHQSNLFKLHGFIKFQFLTICEYIDEMKPQNTLGKVIDYIEHHYKEDLKIETLSKIFHYSSNYLGKQFKKETGKSFNSFLDDLRIKEAEKLLGNSKLKIYEIAQITGFHDPDYFAAKFKKHMGISPKEYRIFKS</sequence>
<feature type="domain" description="Response regulatory" evidence="12">
    <location>
        <begin position="6"/>
        <end position="123"/>
    </location>
</feature>
<evidence type="ECO:0000313" key="13">
    <source>
        <dbReference type="EMBL" id="ROR30387.1"/>
    </source>
</evidence>
<dbReference type="AlphaFoldDB" id="A0A3N1XZL2"/>
<dbReference type="CDD" id="cd17536">
    <property type="entry name" value="REC_YesN-like"/>
    <property type="match status" value="1"/>
</dbReference>
<dbReference type="SUPFAM" id="SSF52172">
    <property type="entry name" value="CheY-like"/>
    <property type="match status" value="1"/>
</dbReference>
<evidence type="ECO:0000256" key="2">
    <source>
        <dbReference type="ARBA" id="ARBA00018672"/>
    </source>
</evidence>
<dbReference type="GO" id="GO:0003700">
    <property type="term" value="F:DNA-binding transcription factor activity"/>
    <property type="evidence" value="ECO:0007669"/>
    <property type="project" value="InterPro"/>
</dbReference>
<dbReference type="EMBL" id="RJVG01000002">
    <property type="protein sequence ID" value="ROR30387.1"/>
    <property type="molecule type" value="Genomic_DNA"/>
</dbReference>
<dbReference type="PRINTS" id="PR00032">
    <property type="entry name" value="HTHARAC"/>
</dbReference>
<keyword evidence="4 10" id="KW-0597">Phosphoprotein</keyword>
<dbReference type="InterPro" id="IPR001789">
    <property type="entry name" value="Sig_transdc_resp-reg_receiver"/>
</dbReference>
<keyword evidence="3" id="KW-0963">Cytoplasm</keyword>
<gene>
    <name evidence="13" type="ORF">EDD66_10238</name>
</gene>
<dbReference type="PROSITE" id="PS00041">
    <property type="entry name" value="HTH_ARAC_FAMILY_1"/>
    <property type="match status" value="1"/>
</dbReference>